<reference evidence="1 2" key="1">
    <citation type="submission" date="2019-06" db="EMBL/GenBank/DDBJ databases">
        <title>An operon consisting of a P-type ATPase gene and a transcriptional regular gene given the different cadmium resistance in Bacillus vietamensis 151-6 and Bacillus marisflavi 151-25.</title>
        <authorList>
            <person name="Yu X."/>
        </authorList>
    </citation>
    <scope>NUCLEOTIDE SEQUENCE [LARGE SCALE GENOMIC DNA]</scope>
    <source>
        <strain evidence="1 2">151-6</strain>
    </source>
</reference>
<dbReference type="KEGG" id="bvq:FHE72_13310"/>
<accession>A0A6I6USI2</accession>
<gene>
    <name evidence="1" type="ORF">FHE72_13310</name>
</gene>
<dbReference type="EMBL" id="CP047394">
    <property type="protein sequence ID" value="QHE61882.1"/>
    <property type="molecule type" value="Genomic_DNA"/>
</dbReference>
<protein>
    <submittedName>
        <fullName evidence="1">Uncharacterized protein</fullName>
    </submittedName>
</protein>
<proteinExistence type="predicted"/>
<name>A0A6I6USI2_9BACI</name>
<sequence>MSVVFNDLLISYRQIWKNRMLANNDVSPEQVLKEAIKRELEDANSHPRVRKSIEVKYYLATKRITESDLSNDDKVRLIHLHIEMAAQLMKDRNL</sequence>
<dbReference type="GeneID" id="77235976"/>
<dbReference type="AlphaFoldDB" id="A0A6I6USI2"/>
<organism evidence="1 2">
    <name type="scientific">Rossellomorea vietnamensis</name>
    <dbReference type="NCBI Taxonomy" id="218284"/>
    <lineage>
        <taxon>Bacteria</taxon>
        <taxon>Bacillati</taxon>
        <taxon>Bacillota</taxon>
        <taxon>Bacilli</taxon>
        <taxon>Bacillales</taxon>
        <taxon>Bacillaceae</taxon>
        <taxon>Rossellomorea</taxon>
    </lineage>
</organism>
<dbReference type="Proteomes" id="UP000465062">
    <property type="component" value="Chromosome"/>
</dbReference>
<evidence type="ECO:0000313" key="2">
    <source>
        <dbReference type="Proteomes" id="UP000465062"/>
    </source>
</evidence>
<evidence type="ECO:0000313" key="1">
    <source>
        <dbReference type="EMBL" id="QHE61882.1"/>
    </source>
</evidence>
<dbReference type="RefSeq" id="WP_034758656.1">
    <property type="nucleotide sequence ID" value="NZ_CCDN010000001.1"/>
</dbReference>